<dbReference type="GeneID" id="98284046"/>
<keyword evidence="1" id="KW-0812">Transmembrane</keyword>
<accession>A0AAP0SDK2</accession>
<evidence type="ECO:0000256" key="1">
    <source>
        <dbReference type="SAM" id="Phobius"/>
    </source>
</evidence>
<dbReference type="RefSeq" id="WP_010222364.1">
    <property type="nucleotide sequence ID" value="NZ_CATKPL010000033.1"/>
</dbReference>
<keyword evidence="1" id="KW-1133">Transmembrane helix</keyword>
<reference evidence="2 3" key="2">
    <citation type="journal article" date="2016" name="Front. Microbiol.">
        <title>When Genome-Based Approach Meets the 'Old but Good': Revealing Genes Involved in the Antibacterial Activity of Pseudomonas sp. P482 against Soft Rot Pathogens.</title>
        <authorList>
            <person name="Krzyzanowska D.M."/>
            <person name="Ossowicki A."/>
            <person name="Rajewska M."/>
            <person name="Maciag T."/>
            <person name="Jablonska M."/>
            <person name="Obuchowski M."/>
            <person name="Heeb S."/>
            <person name="Jafra S."/>
        </authorList>
    </citation>
    <scope>NUCLEOTIDE SEQUENCE [LARGE SCALE GENOMIC DNA]</scope>
    <source>
        <strain evidence="2 3">P482</strain>
    </source>
</reference>
<feature type="transmembrane region" description="Helical" evidence="1">
    <location>
        <begin position="39"/>
        <end position="62"/>
    </location>
</feature>
<keyword evidence="3" id="KW-1185">Reference proteome</keyword>
<evidence type="ECO:0000313" key="3">
    <source>
        <dbReference type="Proteomes" id="UP000027121"/>
    </source>
</evidence>
<dbReference type="Proteomes" id="UP000027121">
    <property type="component" value="Chromosome"/>
</dbReference>
<proteinExistence type="predicted"/>
<feature type="transmembrane region" description="Helical" evidence="1">
    <location>
        <begin position="12"/>
        <end position="33"/>
    </location>
</feature>
<protein>
    <submittedName>
        <fullName evidence="2">Uncharacterized protein</fullName>
    </submittedName>
</protein>
<keyword evidence="1" id="KW-0472">Membrane</keyword>
<sequence length="111" mass="12498">MPQLDYRHVAFLNIYINDLSIYIGAPLMALTVFDWMPKSITATCILVILGLCLLSFPLAMLVRCPLCNAAMLHLYKDEAGTALSRRVGFSEVHKLKKVRCLKCDGLLKIRD</sequence>
<gene>
    <name evidence="2" type="ORF">BV82_3660</name>
</gene>
<name>A0AAP0SDK2_9PSED</name>
<evidence type="ECO:0000313" key="2">
    <source>
        <dbReference type="EMBL" id="KDN98495.1"/>
    </source>
</evidence>
<dbReference type="EMBL" id="CP071706">
    <property type="protein sequence ID" value="KDN98495.1"/>
    <property type="molecule type" value="Genomic_DNA"/>
</dbReference>
<organism evidence="2 3">
    <name type="scientific">Pseudomonas donghuensis</name>
    <dbReference type="NCBI Taxonomy" id="1163398"/>
    <lineage>
        <taxon>Bacteria</taxon>
        <taxon>Pseudomonadati</taxon>
        <taxon>Pseudomonadota</taxon>
        <taxon>Gammaproteobacteria</taxon>
        <taxon>Pseudomonadales</taxon>
        <taxon>Pseudomonadaceae</taxon>
        <taxon>Pseudomonas</taxon>
    </lineage>
</organism>
<reference evidence="2 3" key="1">
    <citation type="journal article" date="2014" name="Genome Announc.">
        <title>Genome Sequence of Pseudomonas sp. Strain P482, a Tomato Rhizosphere Isolate with Broad-Spectrum Antimicrobial Activity.</title>
        <authorList>
            <person name="Krzyzanowska D.M."/>
            <person name="Ossowicki A."/>
            <person name="Jafra S."/>
        </authorList>
    </citation>
    <scope>NUCLEOTIDE SEQUENCE [LARGE SCALE GENOMIC DNA]</scope>
    <source>
        <strain evidence="2 3">P482</strain>
    </source>
</reference>
<dbReference type="KEGG" id="pdw:BV82_3660"/>
<dbReference type="AlphaFoldDB" id="A0AAP0SDK2"/>